<keyword evidence="2" id="KW-1185">Reference proteome</keyword>
<evidence type="ECO:0008006" key="3">
    <source>
        <dbReference type="Google" id="ProtNLM"/>
    </source>
</evidence>
<dbReference type="Proteomes" id="UP000463939">
    <property type="component" value="Chromosome"/>
</dbReference>
<dbReference type="InterPro" id="IPR015003">
    <property type="entry name" value="DUF1853"/>
</dbReference>
<sequence length="303" mass="34460">MNLTRLTPFKTAQVRDLVWVMAAPNLLAEADWLISDTECLAWLDAAMPQLLALDANPAPLINWIAVASPQRLGRYFEVLLSYWMAHLMPATWFVTNQVVKSERIVLGEYDLLWRDQHSALQHWEASVKFYLQIDCNAGFAGYVGSMTRDRLDLKVAHLRDKQLQLANLPEGQASLPIAYEPVRARALLKGWLFYPANTTPQPASGLSTQHLQAWWARWGQLNLSPDLLWRVLPRLEWLTPAIIFDATCLLSEADFVLHLSAHFTLHPLPVLVAGLVMQDGVWYEQTRGFIVSPNWLLDSNIIK</sequence>
<evidence type="ECO:0000313" key="2">
    <source>
        <dbReference type="Proteomes" id="UP000463939"/>
    </source>
</evidence>
<dbReference type="KEGG" id="sniv:SFSGTM_16290"/>
<dbReference type="EMBL" id="AP021881">
    <property type="protein sequence ID" value="BBP00921.1"/>
    <property type="molecule type" value="Genomic_DNA"/>
</dbReference>
<name>A0A809RQ01_9PROT</name>
<evidence type="ECO:0000313" key="1">
    <source>
        <dbReference type="EMBL" id="BBP00921.1"/>
    </source>
</evidence>
<gene>
    <name evidence="1" type="ORF">SFSGTM_16290</name>
</gene>
<dbReference type="AlphaFoldDB" id="A0A809RQ01"/>
<accession>A0A809RQ01</accession>
<proteinExistence type="predicted"/>
<protein>
    <recommendedName>
        <fullName evidence="3">DUF1853 family protein</fullName>
    </recommendedName>
</protein>
<reference evidence="2" key="1">
    <citation type="submission" date="2019-11" db="EMBL/GenBank/DDBJ databases">
        <title>Isolation and characterization of a novel species in the genus Sulfuriferula.</title>
        <authorList>
            <person name="Mochizuki J."/>
            <person name="Kojima H."/>
            <person name="Fukui M."/>
        </authorList>
    </citation>
    <scope>NUCLEOTIDE SEQUENCE [LARGE SCALE GENOMIC DNA]</scope>
    <source>
        <strain evidence="2">SGTM</strain>
    </source>
</reference>
<dbReference type="Pfam" id="PF08907">
    <property type="entry name" value="DUF1853"/>
    <property type="match status" value="1"/>
</dbReference>
<organism evidence="1 2">
    <name type="scientific">Sulfuriferula nivalis</name>
    <dbReference type="NCBI Taxonomy" id="2675298"/>
    <lineage>
        <taxon>Bacteria</taxon>
        <taxon>Pseudomonadati</taxon>
        <taxon>Pseudomonadota</taxon>
        <taxon>Betaproteobacteria</taxon>
        <taxon>Nitrosomonadales</taxon>
        <taxon>Sulfuricellaceae</taxon>
        <taxon>Sulfuriferula</taxon>
    </lineage>
</organism>
<dbReference type="RefSeq" id="WP_162084764.1">
    <property type="nucleotide sequence ID" value="NZ_AP021881.1"/>
</dbReference>